<gene>
    <name evidence="1" type="ORF">GSB_150452</name>
</gene>
<dbReference type="EMBL" id="AHHH01000029">
    <property type="protein sequence ID" value="ESU44143.1"/>
    <property type="molecule type" value="Genomic_DNA"/>
</dbReference>
<reference evidence="1 2" key="2">
    <citation type="journal article" date="2013" name="Genome Biol. Evol.">
        <title>Genome sequencing of Giardia lamblia genotypes A2 and B isolates (DH and GS) and comparative analysis with the genomes of genotypes A1 and E (WB and Pig).</title>
        <authorList>
            <person name="Adam R.D."/>
            <person name="Dahlstrom E.W."/>
            <person name="Martens C.A."/>
            <person name="Bruno D.P."/>
            <person name="Barbian K.D."/>
            <person name="Ricklefs S.M."/>
            <person name="Hernandez M.M."/>
            <person name="Narla N.P."/>
            <person name="Patel R.B."/>
            <person name="Porcella S.F."/>
            <person name="Nash T.E."/>
        </authorList>
    </citation>
    <scope>NUCLEOTIDE SEQUENCE [LARGE SCALE GENOMIC DNA]</scope>
    <source>
        <strain evidence="1 2">GS</strain>
    </source>
</reference>
<evidence type="ECO:0000313" key="2">
    <source>
        <dbReference type="Proteomes" id="UP000018040"/>
    </source>
</evidence>
<proteinExistence type="predicted"/>
<dbReference type="Proteomes" id="UP000018040">
    <property type="component" value="Unassembled WGS sequence"/>
</dbReference>
<keyword evidence="1" id="KW-0966">Cell projection</keyword>
<accession>V6TYZ6</accession>
<evidence type="ECO:0000313" key="1">
    <source>
        <dbReference type="EMBL" id="ESU44143.1"/>
    </source>
</evidence>
<comment type="caution">
    <text evidence="1">The sequence shown here is derived from an EMBL/GenBank/DDBJ whole genome shotgun (WGS) entry which is preliminary data.</text>
</comment>
<keyword evidence="1" id="KW-0282">Flagellum</keyword>
<name>V6TYZ6_GIAIN</name>
<dbReference type="AlphaFoldDB" id="V6TYZ6"/>
<reference evidence="2" key="1">
    <citation type="submission" date="2012-02" db="EMBL/GenBank/DDBJ databases">
        <title>Genome sequencing of Giardia lamblia Genotypes A2 and B isolates (DH and GS) and comparative analysis with the genomes of Genotypes A1 and E (WB and Pig).</title>
        <authorList>
            <person name="Adam R."/>
            <person name="Dahlstrom E."/>
            <person name="Martens C."/>
            <person name="Bruno D."/>
            <person name="Barbian K."/>
            <person name="Porcella S.F."/>
            <person name="Nash T."/>
        </authorList>
    </citation>
    <scope>NUCLEOTIDE SEQUENCE</scope>
    <source>
        <strain evidence="2">GS</strain>
    </source>
</reference>
<protein>
    <submittedName>
        <fullName evidence="1">Dynein gamma chain, flagellar outer arm</fullName>
    </submittedName>
</protein>
<organism evidence="1 2">
    <name type="scientific">Giardia intestinalis</name>
    <name type="common">Giardia lamblia</name>
    <dbReference type="NCBI Taxonomy" id="5741"/>
    <lineage>
        <taxon>Eukaryota</taxon>
        <taxon>Metamonada</taxon>
        <taxon>Diplomonadida</taxon>
        <taxon>Hexamitidae</taxon>
        <taxon>Giardiinae</taxon>
        <taxon>Giardia</taxon>
    </lineage>
</organism>
<keyword evidence="1" id="KW-0969">Cilium</keyword>
<sequence>MLTTLRFFRLLVHSGRRPISGTEQLVRVVEILFVRE</sequence>